<evidence type="ECO:0000313" key="2">
    <source>
        <dbReference type="RefSeq" id="XP_031386804.1"/>
    </source>
</evidence>
<dbReference type="Gene3D" id="1.25.70.10">
    <property type="entry name" value="Transcription termination factor 3, mitochondrial"/>
    <property type="match status" value="1"/>
</dbReference>
<reference evidence="1" key="1">
    <citation type="journal article" date="2020" name="Plant Biotechnol. J.">
        <title>The pomegranate (Punica granatum L.) draft genome dissects genetic divergence between soft- and hard-seeded cultivars.</title>
        <authorList>
            <person name="Luo X."/>
            <person name="Li H."/>
            <person name="Wu Z."/>
            <person name="Yao W."/>
            <person name="Zhao P."/>
            <person name="Cao D."/>
            <person name="Yu H."/>
            <person name="Li K."/>
            <person name="Poudel K."/>
            <person name="Zhao D."/>
            <person name="Zhang F."/>
            <person name="Xia X."/>
            <person name="Chen L."/>
            <person name="Wang Q."/>
            <person name="Jing D."/>
            <person name="Cao S."/>
        </authorList>
    </citation>
    <scope>NUCLEOTIDE SEQUENCE [LARGE SCALE GENOMIC DNA]</scope>
    <source>
        <strain evidence="1">cv. Tunisia</strain>
    </source>
</reference>
<name>A0A6P8CXP9_PUNGR</name>
<gene>
    <name evidence="2" type="primary">LOC116200189</name>
</gene>
<dbReference type="GeneID" id="116200189"/>
<evidence type="ECO:0000313" key="1">
    <source>
        <dbReference type="Proteomes" id="UP000515151"/>
    </source>
</evidence>
<dbReference type="AlphaFoldDB" id="A0A6P8CXP9"/>
<accession>A0A6P8CXP9</accession>
<sequence>MRQPIVMQYLRRRWRRCWIICVNDQGWTVDYMSSYPVGLKLSLEKRMVPRISVFSLLLLKSMVKKSSVGPTLQMSEPQFREQFQGVGVECDSKMVTLLACHLCGLRSCRVNWKI</sequence>
<proteinExistence type="predicted"/>
<dbReference type="InterPro" id="IPR038538">
    <property type="entry name" value="MTERF_sf"/>
</dbReference>
<organism evidence="1 2">
    <name type="scientific">Punica granatum</name>
    <name type="common">Pomegranate</name>
    <dbReference type="NCBI Taxonomy" id="22663"/>
    <lineage>
        <taxon>Eukaryota</taxon>
        <taxon>Viridiplantae</taxon>
        <taxon>Streptophyta</taxon>
        <taxon>Embryophyta</taxon>
        <taxon>Tracheophyta</taxon>
        <taxon>Spermatophyta</taxon>
        <taxon>Magnoliopsida</taxon>
        <taxon>eudicotyledons</taxon>
        <taxon>Gunneridae</taxon>
        <taxon>Pentapetalae</taxon>
        <taxon>rosids</taxon>
        <taxon>malvids</taxon>
        <taxon>Myrtales</taxon>
        <taxon>Lythraceae</taxon>
        <taxon>Punica</taxon>
    </lineage>
</organism>
<keyword evidence="1" id="KW-1185">Reference proteome</keyword>
<protein>
    <submittedName>
        <fullName evidence="2">Uncharacterized protein LOC116200189</fullName>
    </submittedName>
</protein>
<reference evidence="2" key="2">
    <citation type="submission" date="2025-08" db="UniProtKB">
        <authorList>
            <consortium name="RefSeq"/>
        </authorList>
    </citation>
    <scope>IDENTIFICATION</scope>
    <source>
        <tissue evidence="2">Leaf</tissue>
    </source>
</reference>
<dbReference type="RefSeq" id="XP_031386804.1">
    <property type="nucleotide sequence ID" value="XM_031530944.1"/>
</dbReference>
<dbReference type="Proteomes" id="UP000515151">
    <property type="component" value="Chromosome 3"/>
</dbReference>